<dbReference type="AlphaFoldDB" id="A0A6G0U080"/>
<dbReference type="PANTHER" id="PTHR46599:SF3">
    <property type="entry name" value="PIGGYBAC TRANSPOSABLE ELEMENT-DERIVED PROTEIN 4"/>
    <property type="match status" value="1"/>
</dbReference>
<reference evidence="3 4" key="1">
    <citation type="submission" date="2019-08" db="EMBL/GenBank/DDBJ databases">
        <title>The genome of the soybean aphid Biotype 1, its phylome, world population structure and adaptation to the North American continent.</title>
        <authorList>
            <person name="Giordano R."/>
            <person name="Donthu R.K."/>
            <person name="Hernandez A.G."/>
            <person name="Wright C.L."/>
            <person name="Zimin A.V."/>
        </authorList>
    </citation>
    <scope>NUCLEOTIDE SEQUENCE [LARGE SCALE GENOMIC DNA]</scope>
    <source>
        <tissue evidence="3">Whole aphids</tissue>
    </source>
</reference>
<organism evidence="3 4">
    <name type="scientific">Aphis glycines</name>
    <name type="common">Soybean aphid</name>
    <dbReference type="NCBI Taxonomy" id="307491"/>
    <lineage>
        <taxon>Eukaryota</taxon>
        <taxon>Metazoa</taxon>
        <taxon>Ecdysozoa</taxon>
        <taxon>Arthropoda</taxon>
        <taxon>Hexapoda</taxon>
        <taxon>Insecta</taxon>
        <taxon>Pterygota</taxon>
        <taxon>Neoptera</taxon>
        <taxon>Paraneoptera</taxon>
        <taxon>Hemiptera</taxon>
        <taxon>Sternorrhyncha</taxon>
        <taxon>Aphidomorpha</taxon>
        <taxon>Aphidoidea</taxon>
        <taxon>Aphididae</taxon>
        <taxon>Aphidini</taxon>
        <taxon>Aphis</taxon>
        <taxon>Aphis</taxon>
    </lineage>
</organism>
<name>A0A6G0U080_APHGL</name>
<dbReference type="PANTHER" id="PTHR46599">
    <property type="entry name" value="PIGGYBAC TRANSPOSABLE ELEMENT-DERIVED PROTEIN 4"/>
    <property type="match status" value="1"/>
</dbReference>
<keyword evidence="4" id="KW-1185">Reference proteome</keyword>
<accession>A0A6G0U080</accession>
<feature type="compositionally biased region" description="Acidic residues" evidence="1">
    <location>
        <begin position="17"/>
        <end position="36"/>
    </location>
</feature>
<dbReference type="OrthoDB" id="6604946at2759"/>
<feature type="domain" description="PiggyBac transposable element-derived protein" evidence="2">
    <location>
        <begin position="93"/>
        <end position="447"/>
    </location>
</feature>
<protein>
    <recommendedName>
        <fullName evidence="2">PiggyBac transposable element-derived protein domain-containing protein</fullName>
    </recommendedName>
</protein>
<dbReference type="InterPro" id="IPR029526">
    <property type="entry name" value="PGBD"/>
</dbReference>
<gene>
    <name evidence="3" type="ORF">AGLY_003382</name>
</gene>
<evidence type="ECO:0000256" key="1">
    <source>
        <dbReference type="SAM" id="MobiDB-lite"/>
    </source>
</evidence>
<evidence type="ECO:0000313" key="4">
    <source>
        <dbReference type="Proteomes" id="UP000475862"/>
    </source>
</evidence>
<dbReference type="Proteomes" id="UP000475862">
    <property type="component" value="Unassembled WGS sequence"/>
</dbReference>
<sequence length="765" mass="88943">MDEQSISNYLNNMSDWSGDDTDDDDDFSLVNDEDDSIPNTDEVSSITIQNNNQNLERVWNDVDDAFQSRILFNQTNETIGINPDIIDCLSEGTPFDFYSLFLDDEIIQLLVEETNLYAAELLRSVVSPHSRLKQWENVTPTEMKKFLGIIMWMGLCPKPSIASYWKTNNIIYISNIPKFMKRKRFELLLRTFHCSNNTLCPPEDRLFKVNKLLDLLLSKFKMARAPKQYMCINESMIPFTGRLSFKQYIQNKTHKYGIKLFKLCIDNFYTVGIKIYAGKEASVGQRVSTKVVMEMAEDYLDLGRTMYTDNWYSSYDLASELLNRSTNLVGTLRSNRKNNPKEVVNKKLKKGEVIAKQCNKGITVLKWKDKREVLMISTKHSDAQSTIINKRGKEIIKPQVIIDYNKGKGLVDVTDLRNSYHNTLRKTVKWYKKVVFELLLNTSVLNALSLYEEIRQEKMDITVFREMLVISLLKSDEMTLFGNIQTAKYHELEKVKSRGRCFACYKEMMLQGGRDHAQKITRQVTTKCNVCIKFFCMPCFFNEHNAVKKSQCNCCKAKINENLQKTLFDIYWSIKSHDRYVSYISSSICVTESGLQFFLLYTKRQGLIKKSSSLAHKVTPDKRGHYEPWNKKSPHFIQSVIDHIINKLPLYESHYCRKETIKKCLPPHYTIQLTLAIPTQECKIELLNERKIHQDEVENAYETKKRDAGINSNEVCVISFNLQQCLPTSTLESSIAFYKRFTGFNYKDIKSGMLSMEVDSEKRRE</sequence>
<dbReference type="Pfam" id="PF13843">
    <property type="entry name" value="DDE_Tnp_1_7"/>
    <property type="match status" value="1"/>
</dbReference>
<evidence type="ECO:0000313" key="3">
    <source>
        <dbReference type="EMBL" id="KAE9542521.1"/>
    </source>
</evidence>
<comment type="caution">
    <text evidence="3">The sequence shown here is derived from an EMBL/GenBank/DDBJ whole genome shotgun (WGS) entry which is preliminary data.</text>
</comment>
<dbReference type="EMBL" id="VYZN01000010">
    <property type="protein sequence ID" value="KAE9542521.1"/>
    <property type="molecule type" value="Genomic_DNA"/>
</dbReference>
<evidence type="ECO:0000259" key="2">
    <source>
        <dbReference type="Pfam" id="PF13843"/>
    </source>
</evidence>
<feature type="compositionally biased region" description="Polar residues" evidence="1">
    <location>
        <begin position="1"/>
        <end position="13"/>
    </location>
</feature>
<feature type="region of interest" description="Disordered" evidence="1">
    <location>
        <begin position="1"/>
        <end position="40"/>
    </location>
</feature>
<proteinExistence type="predicted"/>